<comment type="caution">
    <text evidence="2">The sequence shown here is derived from an EMBL/GenBank/DDBJ whole genome shotgun (WGS) entry which is preliminary data.</text>
</comment>
<feature type="domain" description="RNA polymerase sigma factor 70 region 4 type 2" evidence="1">
    <location>
        <begin position="95"/>
        <end position="130"/>
    </location>
</feature>
<accession>A0A317TA57</accession>
<evidence type="ECO:0000313" key="2">
    <source>
        <dbReference type="EMBL" id="PWW83370.1"/>
    </source>
</evidence>
<gene>
    <name evidence="2" type="ORF">CR164_02120</name>
</gene>
<evidence type="ECO:0000259" key="1">
    <source>
        <dbReference type="Pfam" id="PF08281"/>
    </source>
</evidence>
<dbReference type="InterPro" id="IPR013324">
    <property type="entry name" value="RNA_pol_sigma_r3/r4-like"/>
</dbReference>
<dbReference type="AlphaFoldDB" id="A0A317TA57"/>
<dbReference type="GO" id="GO:0006352">
    <property type="term" value="P:DNA-templated transcription initiation"/>
    <property type="evidence" value="ECO:0007669"/>
    <property type="project" value="InterPro"/>
</dbReference>
<keyword evidence="3" id="KW-1185">Reference proteome</keyword>
<evidence type="ECO:0000313" key="3">
    <source>
        <dbReference type="Proteomes" id="UP000246278"/>
    </source>
</evidence>
<name>A0A317TA57_9CHLB</name>
<sequence>MIRINKTPLDILNDIYSLAYWMTGSEKASDELVNRTYLNADISTRETDLLKVFRSCYIDRYGQDTELGIDENGNGTTKSVLGKLRRRAADVKLSVLLYEISGLKHRQISEIMDRPVETIRHWLFWGRKFLVKDCLLKASA</sequence>
<reference evidence="3" key="1">
    <citation type="submission" date="2017-10" db="EMBL/GenBank/DDBJ databases">
        <authorList>
            <person name="Gaisin V.A."/>
            <person name="Rysina M.S."/>
            <person name="Grouzdev D.S."/>
        </authorList>
    </citation>
    <scope>NUCLEOTIDE SEQUENCE [LARGE SCALE GENOMIC DNA]</scope>
    <source>
        <strain evidence="3">V1</strain>
    </source>
</reference>
<proteinExistence type="predicted"/>
<dbReference type="RefSeq" id="WP_110022250.1">
    <property type="nucleotide sequence ID" value="NZ_PDNZ01000001.1"/>
</dbReference>
<dbReference type="SUPFAM" id="SSF88659">
    <property type="entry name" value="Sigma3 and sigma4 domains of RNA polymerase sigma factors"/>
    <property type="match status" value="1"/>
</dbReference>
<dbReference type="EMBL" id="PDNZ01000001">
    <property type="protein sequence ID" value="PWW83370.1"/>
    <property type="molecule type" value="Genomic_DNA"/>
</dbReference>
<dbReference type="GO" id="GO:0003677">
    <property type="term" value="F:DNA binding"/>
    <property type="evidence" value="ECO:0007669"/>
    <property type="project" value="InterPro"/>
</dbReference>
<dbReference type="InterPro" id="IPR013249">
    <property type="entry name" value="RNA_pol_sigma70_r4_t2"/>
</dbReference>
<organism evidence="2 3">
    <name type="scientific">Prosthecochloris marina</name>
    <dbReference type="NCBI Taxonomy" id="2017681"/>
    <lineage>
        <taxon>Bacteria</taxon>
        <taxon>Pseudomonadati</taxon>
        <taxon>Chlorobiota</taxon>
        <taxon>Chlorobiia</taxon>
        <taxon>Chlorobiales</taxon>
        <taxon>Chlorobiaceae</taxon>
        <taxon>Prosthecochloris</taxon>
    </lineage>
</organism>
<protein>
    <submittedName>
        <fullName evidence="2">RNA polymerase subunit sigma-24</fullName>
    </submittedName>
</protein>
<dbReference type="GO" id="GO:0016987">
    <property type="term" value="F:sigma factor activity"/>
    <property type="evidence" value="ECO:0007669"/>
    <property type="project" value="InterPro"/>
</dbReference>
<dbReference type="Gene3D" id="1.10.10.10">
    <property type="entry name" value="Winged helix-like DNA-binding domain superfamily/Winged helix DNA-binding domain"/>
    <property type="match status" value="1"/>
</dbReference>
<dbReference type="OrthoDB" id="9780326at2"/>
<dbReference type="InterPro" id="IPR036388">
    <property type="entry name" value="WH-like_DNA-bd_sf"/>
</dbReference>
<dbReference type="Proteomes" id="UP000246278">
    <property type="component" value="Unassembled WGS sequence"/>
</dbReference>
<dbReference type="Pfam" id="PF08281">
    <property type="entry name" value="Sigma70_r4_2"/>
    <property type="match status" value="1"/>
</dbReference>